<reference evidence="2 3" key="2">
    <citation type="journal article" date="2012" name="Proc. Natl. Acad. Sci. U.S.A.">
        <title>Antigenic diversity is generated by distinct evolutionary mechanisms in African trypanosome species.</title>
        <authorList>
            <person name="Jackson A.P."/>
            <person name="Berry A."/>
            <person name="Aslett M."/>
            <person name="Allison H.C."/>
            <person name="Burton P."/>
            <person name="Vavrova-Anderson J."/>
            <person name="Brown R."/>
            <person name="Browne H."/>
            <person name="Corton N."/>
            <person name="Hauser H."/>
            <person name="Gamble J."/>
            <person name="Gilderthorp R."/>
            <person name="Marcello L."/>
            <person name="McQuillan J."/>
            <person name="Otto T.D."/>
            <person name="Quail M.A."/>
            <person name="Sanders M.J."/>
            <person name="van Tonder A."/>
            <person name="Ginger M.L."/>
            <person name="Field M.C."/>
            <person name="Barry J.D."/>
            <person name="Hertz-Fowler C."/>
            <person name="Berriman M."/>
        </authorList>
    </citation>
    <scope>NUCLEOTIDE SEQUENCE [LARGE SCALE GENOMIC DNA]</scope>
    <source>
        <strain evidence="2 3">IL3000</strain>
    </source>
</reference>
<gene>
    <name evidence="2" type="ORF">TCIL3000_0_53060</name>
</gene>
<feature type="compositionally biased region" description="Low complexity" evidence="1">
    <location>
        <begin position="203"/>
        <end position="220"/>
    </location>
</feature>
<dbReference type="VEuPathDB" id="TriTrypDB:TcIL3000_0_53060"/>
<reference evidence="3" key="1">
    <citation type="submission" date="2011-07" db="EMBL/GenBank/DDBJ databases">
        <title>Divergent evolution of antigenic variation in African trypanosomes.</title>
        <authorList>
            <person name="Jackson A.P."/>
            <person name="Berry A."/>
            <person name="Allison H.C."/>
            <person name="Burton P."/>
            <person name="Anderson J."/>
            <person name="Aslett M."/>
            <person name="Brown R."/>
            <person name="Corton N."/>
            <person name="Harris D."/>
            <person name="Hauser H."/>
            <person name="Gamble J."/>
            <person name="Gilderthorp R."/>
            <person name="McQuillan J."/>
            <person name="Quail M.A."/>
            <person name="Sanders M."/>
            <person name="Van Tonder A."/>
            <person name="Ginger M.L."/>
            <person name="Donelson J.E."/>
            <person name="Field M.C."/>
            <person name="Barry J.D."/>
            <person name="Berriman M."/>
            <person name="Hertz-Fowler C."/>
        </authorList>
    </citation>
    <scope>NUCLEOTIDE SEQUENCE [LARGE SCALE GENOMIC DNA]</scope>
    <source>
        <strain evidence="3">IL3000</strain>
    </source>
</reference>
<evidence type="ECO:0000256" key="1">
    <source>
        <dbReference type="SAM" id="MobiDB-lite"/>
    </source>
</evidence>
<accession>F9WBS9</accession>
<dbReference type="AlphaFoldDB" id="F9WBS9"/>
<evidence type="ECO:0000313" key="2">
    <source>
        <dbReference type="EMBL" id="CCD14713.1"/>
    </source>
</evidence>
<dbReference type="EMBL" id="CAEQ01001623">
    <property type="protein sequence ID" value="CCD14713.1"/>
    <property type="molecule type" value="Genomic_DNA"/>
</dbReference>
<feature type="region of interest" description="Disordered" evidence="1">
    <location>
        <begin position="1"/>
        <end position="34"/>
    </location>
</feature>
<feature type="compositionally biased region" description="Basic and acidic residues" evidence="1">
    <location>
        <begin position="14"/>
        <end position="31"/>
    </location>
</feature>
<proteinExistence type="predicted"/>
<name>F9WBS9_TRYCI</name>
<comment type="caution">
    <text evidence="2">The sequence shown here is derived from an EMBL/GenBank/DDBJ whole genome shotgun (WGS) entry which is preliminary data.</text>
</comment>
<sequence length="312" mass="35853">MPKHLAWSPEGDEHDSWLPERTQPKSRKEEAAPLPEDDEWMVVIRRRQPPTKPSWTMRSTIREVLLEGMKDPNHLNLFDFLQLHYRDVPENVARFTVGDFLRNPERCMKDKDRRKDIGMSMSQMRSRLRERLLHVSYDLFSYHIQTLGDWAKKGRSERVEAIVRNLLDRALKQAQETHTQAEERVQEEEPVQRKPRGSRQGPVVRPSWSPSTSVSSGSSCTRRESSPSTDVEFLVEYPSPLKKEENSPPHGSQPAPRRKRRASASMESSREATPPMPQEVAPSGTPPTRQQSQESYSDVEFLGANPPPSRAS</sequence>
<feature type="compositionally biased region" description="Polar residues" evidence="1">
    <location>
        <begin position="286"/>
        <end position="296"/>
    </location>
</feature>
<keyword evidence="3" id="KW-1185">Reference proteome</keyword>
<feature type="region of interest" description="Disordered" evidence="1">
    <location>
        <begin position="174"/>
        <end position="312"/>
    </location>
</feature>
<organism evidence="2 3">
    <name type="scientific">Trypanosoma congolense (strain IL3000)</name>
    <dbReference type="NCBI Taxonomy" id="1068625"/>
    <lineage>
        <taxon>Eukaryota</taxon>
        <taxon>Discoba</taxon>
        <taxon>Euglenozoa</taxon>
        <taxon>Kinetoplastea</taxon>
        <taxon>Metakinetoplastina</taxon>
        <taxon>Trypanosomatida</taxon>
        <taxon>Trypanosomatidae</taxon>
        <taxon>Trypanosoma</taxon>
        <taxon>Nannomonas</taxon>
    </lineage>
</organism>
<protein>
    <submittedName>
        <fullName evidence="2">WGS project CAEQ00000000 data, annotated contig 2143</fullName>
    </submittedName>
</protein>
<dbReference type="Proteomes" id="UP000000702">
    <property type="component" value="Unassembled WGS sequence"/>
</dbReference>
<evidence type="ECO:0000313" key="3">
    <source>
        <dbReference type="Proteomes" id="UP000000702"/>
    </source>
</evidence>